<feature type="transmembrane region" description="Helical" evidence="8">
    <location>
        <begin position="203"/>
        <end position="222"/>
    </location>
</feature>
<evidence type="ECO:0000313" key="11">
    <source>
        <dbReference type="EMBL" id="MDE1656168.1"/>
    </source>
</evidence>
<evidence type="ECO:0000259" key="9">
    <source>
        <dbReference type="PROSITE" id="PS50893"/>
    </source>
</evidence>
<feature type="compositionally biased region" description="Basic residues" evidence="7">
    <location>
        <begin position="21"/>
        <end position="35"/>
    </location>
</feature>
<name>A0ABT5V5G6_9ACTO</name>
<dbReference type="EMBL" id="JARBHI010000006">
    <property type="protein sequence ID" value="MDE1656168.1"/>
    <property type="molecule type" value="Genomic_DNA"/>
</dbReference>
<evidence type="ECO:0000256" key="6">
    <source>
        <dbReference type="ARBA" id="ARBA00023136"/>
    </source>
</evidence>
<dbReference type="RefSeq" id="WP_274778443.1">
    <property type="nucleotide sequence ID" value="NZ_CAUPFG010000029.1"/>
</dbReference>
<evidence type="ECO:0000256" key="2">
    <source>
        <dbReference type="ARBA" id="ARBA00022692"/>
    </source>
</evidence>
<feature type="transmembrane region" description="Helical" evidence="8">
    <location>
        <begin position="98"/>
        <end position="118"/>
    </location>
</feature>
<dbReference type="PANTHER" id="PTHR24221:SF397">
    <property type="entry name" value="ABC TRANSPORTER, ATP-BINDING TRANSMEMBRANE PROTEIN"/>
    <property type="match status" value="1"/>
</dbReference>
<dbReference type="PANTHER" id="PTHR24221">
    <property type="entry name" value="ATP-BINDING CASSETTE SUB-FAMILY B"/>
    <property type="match status" value="1"/>
</dbReference>
<evidence type="ECO:0000256" key="8">
    <source>
        <dbReference type="SAM" id="Phobius"/>
    </source>
</evidence>
<evidence type="ECO:0000259" key="10">
    <source>
        <dbReference type="PROSITE" id="PS50929"/>
    </source>
</evidence>
<dbReference type="Pfam" id="PF00005">
    <property type="entry name" value="ABC_tran"/>
    <property type="match status" value="1"/>
</dbReference>
<dbReference type="PROSITE" id="PS50929">
    <property type="entry name" value="ABC_TM1F"/>
    <property type="match status" value="1"/>
</dbReference>
<feature type="domain" description="ABC transmembrane type-1" evidence="10">
    <location>
        <begin position="62"/>
        <end position="340"/>
    </location>
</feature>
<keyword evidence="3" id="KW-0547">Nucleotide-binding</keyword>
<evidence type="ECO:0000256" key="7">
    <source>
        <dbReference type="SAM" id="MobiDB-lite"/>
    </source>
</evidence>
<dbReference type="InterPro" id="IPR027417">
    <property type="entry name" value="P-loop_NTPase"/>
</dbReference>
<evidence type="ECO:0000256" key="4">
    <source>
        <dbReference type="ARBA" id="ARBA00022840"/>
    </source>
</evidence>
<dbReference type="InterPro" id="IPR003439">
    <property type="entry name" value="ABC_transporter-like_ATP-bd"/>
</dbReference>
<dbReference type="Pfam" id="PF00664">
    <property type="entry name" value="ABC_membrane"/>
    <property type="match status" value="1"/>
</dbReference>
<evidence type="ECO:0000256" key="1">
    <source>
        <dbReference type="ARBA" id="ARBA00004651"/>
    </source>
</evidence>
<comment type="caution">
    <text evidence="11">The sequence shown here is derived from an EMBL/GenBank/DDBJ whole genome shotgun (WGS) entry which is preliminary data.</text>
</comment>
<dbReference type="Gene3D" id="3.40.50.300">
    <property type="entry name" value="P-loop containing nucleotide triphosphate hydrolases"/>
    <property type="match status" value="1"/>
</dbReference>
<dbReference type="SMART" id="SM00382">
    <property type="entry name" value="AAA"/>
    <property type="match status" value="1"/>
</dbReference>
<keyword evidence="6 8" id="KW-0472">Membrane</keyword>
<evidence type="ECO:0000256" key="5">
    <source>
        <dbReference type="ARBA" id="ARBA00022989"/>
    </source>
</evidence>
<proteinExistence type="predicted"/>
<dbReference type="InterPro" id="IPR017871">
    <property type="entry name" value="ABC_transporter-like_CS"/>
</dbReference>
<comment type="subcellular location">
    <subcellularLocation>
        <location evidence="1">Cell membrane</location>
        <topology evidence="1">Multi-pass membrane protein</topology>
    </subcellularLocation>
</comment>
<feature type="transmembrane region" description="Helical" evidence="8">
    <location>
        <begin position="63"/>
        <end position="86"/>
    </location>
</feature>
<keyword evidence="4 11" id="KW-0067">ATP-binding</keyword>
<dbReference type="Gene3D" id="1.20.1560.10">
    <property type="entry name" value="ABC transporter type 1, transmembrane domain"/>
    <property type="match status" value="1"/>
</dbReference>
<feature type="transmembrane region" description="Helical" evidence="8">
    <location>
        <begin position="310"/>
        <end position="328"/>
    </location>
</feature>
<accession>A0ABT5V5G6</accession>
<keyword evidence="5 8" id="KW-1133">Transmembrane helix</keyword>
<dbReference type="PROSITE" id="PS50893">
    <property type="entry name" value="ABC_TRANSPORTER_2"/>
    <property type="match status" value="1"/>
</dbReference>
<protein>
    <submittedName>
        <fullName evidence="11">ABC transporter ATP-binding protein</fullName>
    </submittedName>
</protein>
<keyword evidence="2 8" id="KW-0812">Transmembrane</keyword>
<gene>
    <name evidence="11" type="ORF">PWJ81_03700</name>
</gene>
<feature type="transmembrane region" description="Helical" evidence="8">
    <location>
        <begin position="180"/>
        <end position="197"/>
    </location>
</feature>
<dbReference type="InterPro" id="IPR036640">
    <property type="entry name" value="ABC1_TM_sf"/>
</dbReference>
<feature type="compositionally biased region" description="Polar residues" evidence="7">
    <location>
        <begin position="1"/>
        <end position="16"/>
    </location>
</feature>
<feature type="region of interest" description="Disordered" evidence="7">
    <location>
        <begin position="1"/>
        <end position="36"/>
    </location>
</feature>
<evidence type="ECO:0000256" key="3">
    <source>
        <dbReference type="ARBA" id="ARBA00022741"/>
    </source>
</evidence>
<dbReference type="PROSITE" id="PS00211">
    <property type="entry name" value="ABC_TRANSPORTER_1"/>
    <property type="match status" value="1"/>
</dbReference>
<dbReference type="InterPro" id="IPR039421">
    <property type="entry name" value="Type_1_exporter"/>
</dbReference>
<keyword evidence="12" id="KW-1185">Reference proteome</keyword>
<feature type="transmembrane region" description="Helical" evidence="8">
    <location>
        <begin position="278"/>
        <end position="304"/>
    </location>
</feature>
<dbReference type="SUPFAM" id="SSF52540">
    <property type="entry name" value="P-loop containing nucleoside triphosphate hydrolases"/>
    <property type="match status" value="1"/>
</dbReference>
<dbReference type="SUPFAM" id="SSF90123">
    <property type="entry name" value="ABC transporter transmembrane region"/>
    <property type="match status" value="1"/>
</dbReference>
<organism evidence="11 12">
    <name type="scientific">Actinotignum sanguinis</name>
    <dbReference type="NCBI Taxonomy" id="1445614"/>
    <lineage>
        <taxon>Bacteria</taxon>
        <taxon>Bacillati</taxon>
        <taxon>Actinomycetota</taxon>
        <taxon>Actinomycetes</taxon>
        <taxon>Actinomycetales</taxon>
        <taxon>Actinomycetaceae</taxon>
        <taxon>Actinotignum</taxon>
    </lineage>
</organism>
<feature type="domain" description="ABC transporter" evidence="9">
    <location>
        <begin position="375"/>
        <end position="610"/>
    </location>
</feature>
<dbReference type="Proteomes" id="UP001219297">
    <property type="component" value="Unassembled WGS sequence"/>
</dbReference>
<dbReference type="InterPro" id="IPR011527">
    <property type="entry name" value="ABC1_TM_dom"/>
</dbReference>
<sequence>MPNAKNPHNSPATNTYGGHTRTGHAGHTHTGHTHTGRFSDPLLVHAYGSVLTEEGHGYYRRSIALVILSGMIEGLALLTVVPLALTWSTGTPTLGLGVGGWISVLAALAVTGLLTAYVQAVMAYTAAMDVIRHSLSLLGDQLSRLPLGWFRSGWAGTLSRLVTDGLMAIGQGIAHFTTPIIRNATAALVLLVGMWIWQWQLGLALTVAFPLLCALAAAARVLRRRSELATSATESDLADRIVEYARCQPILRATGQAATFAPLHTAVKANLAAQRRSLWLGIAANLLSGVGAQLLVVSLIALAVHLCTGGLLNPAATLAFLGVALRFMRNLEDFTSFVMATEVARTPLESMHEVLDAPVPSEPASDVALPTPGEVALTDVRFGYRADTPVLNGVSFTAQPGTLTAIVGPSGAGKSTLFRLMCRFWDVDGGSVKIGGVDVRDQTTAQLMAQLSMVFQDVYLYDDTLEANIRVGREGATDAEVRAAADMAGVSDIAARLPDGWESPVGERGGMLSGGERQRVSIARALLKHAPIVLFDEATSALDPENTAAIRACIQQLRREATVLVIAHKLETVQGADQIVVLDAGGTVREVGTHAQLLESGGLYRKFWEDRRRAAGWQLGAPAE</sequence>
<dbReference type="GO" id="GO:0005524">
    <property type="term" value="F:ATP binding"/>
    <property type="evidence" value="ECO:0007669"/>
    <property type="project" value="UniProtKB-KW"/>
</dbReference>
<dbReference type="InterPro" id="IPR003593">
    <property type="entry name" value="AAA+_ATPase"/>
</dbReference>
<evidence type="ECO:0000313" key="12">
    <source>
        <dbReference type="Proteomes" id="UP001219297"/>
    </source>
</evidence>
<reference evidence="11 12" key="1">
    <citation type="submission" date="2023-02" db="EMBL/GenBank/DDBJ databases">
        <title>Defining the Infant Male Urobiome and Moving Towards Mechanisms in Urobiome Research.</title>
        <authorList>
            <person name="Reasoner S."/>
            <person name="Flores V."/>
            <person name="Van Horn G."/>
            <person name="Morales G."/>
            <person name="Peard L."/>
            <person name="Abelson B."/>
            <person name="Manuel C."/>
            <person name="Lee J."/>
            <person name="Baker B."/>
            <person name="Williams T."/>
            <person name="Schmitz J."/>
            <person name="Clayton D."/>
            <person name="Hadjifrangiskou M."/>
        </authorList>
    </citation>
    <scope>NUCLEOTIDE SEQUENCE [LARGE SCALE GENOMIC DNA]</scope>
    <source>
        <strain evidence="11 12">AS1053</strain>
    </source>
</reference>